<evidence type="ECO:0000313" key="2">
    <source>
        <dbReference type="Proteomes" id="UP000187941"/>
    </source>
</evidence>
<dbReference type="Gene3D" id="3.30.565.10">
    <property type="entry name" value="Histidine kinase-like ATPase, C-terminal domain"/>
    <property type="match status" value="1"/>
</dbReference>
<proteinExistence type="predicted"/>
<gene>
    <name evidence="1" type="ORF">AWR27_11715</name>
</gene>
<dbReference type="Proteomes" id="UP000187941">
    <property type="component" value="Chromosome"/>
</dbReference>
<dbReference type="RefSeq" id="WP_077131363.1">
    <property type="nucleotide sequence ID" value="NZ_CP014263.1"/>
</dbReference>
<evidence type="ECO:0000313" key="1">
    <source>
        <dbReference type="EMBL" id="AQG79932.1"/>
    </source>
</evidence>
<evidence type="ECO:0008006" key="3">
    <source>
        <dbReference type="Google" id="ProtNLM"/>
    </source>
</evidence>
<sequence>MELQLGLEIISSYKRLSYTLWYALAEFVDNSTQAYYNNRELLDAIFEKNGQELIVKINYDSTYPDGLITVSDNSIGMTYEELQNSVIIGRPPIITSGRSKYGLGMKTASFWLGNFWSIRTKKLGETEEHFVEVNAEKIANGDKALYYTVKKDLPTEEHYTIIQIQKLNQKFYGRTIDKTKRYLRSMYRKDIDKGILSLFWSEEKLTWSSQELFNRLIKQEGEPLIRNIDFSVDDKRVTGWAGVLAKGSRADAGFSIIQADRVIKGWPSSYRPETLFGPQEGGSNDLVNQRLVGELYLDGFDVSHTKDEVLFKGDEQELLEAKLQEQCGDLRALALRPKNSNRNVDERQPSNVDFKVAIQTVEEELSSTYVETFLNTFEIPDEEVIKGANEIVIKSVEKRTEPTFDIMIGGLRVKLYIDENMSPYEPYVLIQSTAYLDKVIVILNRSHPYWSQLSGVSEIVQFIRQCAYDGVAEWKAYSVTHKFDPDTIKLIKDNLLRLSYKVD</sequence>
<organism evidence="1 2">
    <name type="scientific">Spirosoma montaniterrae</name>
    <dbReference type="NCBI Taxonomy" id="1178516"/>
    <lineage>
        <taxon>Bacteria</taxon>
        <taxon>Pseudomonadati</taxon>
        <taxon>Bacteroidota</taxon>
        <taxon>Cytophagia</taxon>
        <taxon>Cytophagales</taxon>
        <taxon>Cytophagaceae</taxon>
        <taxon>Spirosoma</taxon>
    </lineage>
</organism>
<name>A0A1P9WX13_9BACT</name>
<dbReference type="Pfam" id="PF13589">
    <property type="entry name" value="HATPase_c_3"/>
    <property type="match status" value="1"/>
</dbReference>
<keyword evidence="2" id="KW-1185">Reference proteome</keyword>
<dbReference type="InterPro" id="IPR036890">
    <property type="entry name" value="HATPase_C_sf"/>
</dbReference>
<reference evidence="1 2" key="1">
    <citation type="submission" date="2016-01" db="EMBL/GenBank/DDBJ databases">
        <authorList>
            <person name="Oliw E.H."/>
        </authorList>
    </citation>
    <scope>NUCLEOTIDE SEQUENCE [LARGE SCALE GENOMIC DNA]</scope>
    <source>
        <strain evidence="1 2">DY10</strain>
    </source>
</reference>
<dbReference type="KEGG" id="smon:AWR27_11715"/>
<dbReference type="EMBL" id="CP014263">
    <property type="protein sequence ID" value="AQG79932.1"/>
    <property type="molecule type" value="Genomic_DNA"/>
</dbReference>
<dbReference type="AlphaFoldDB" id="A0A1P9WX13"/>
<accession>A0A1P9WX13</accession>
<dbReference type="OrthoDB" id="9813438at2"/>
<protein>
    <recommendedName>
        <fullName evidence="3">ATP-binding protein</fullName>
    </recommendedName>
</protein>
<dbReference type="SUPFAM" id="SSF55874">
    <property type="entry name" value="ATPase domain of HSP90 chaperone/DNA topoisomerase II/histidine kinase"/>
    <property type="match status" value="1"/>
</dbReference>
<dbReference type="STRING" id="1178516.AWR27_11715"/>